<dbReference type="Proteomes" id="UP000282087">
    <property type="component" value="Unassembled WGS sequence"/>
</dbReference>
<gene>
    <name evidence="4" type="ORF">DD238_000453</name>
</gene>
<evidence type="ECO:0000259" key="2">
    <source>
        <dbReference type="Pfam" id="PF11817"/>
    </source>
</evidence>
<dbReference type="GO" id="GO:1990071">
    <property type="term" value="C:TRAPPII protein complex"/>
    <property type="evidence" value="ECO:0007669"/>
    <property type="project" value="InterPro"/>
</dbReference>
<dbReference type="Pfam" id="PF23036">
    <property type="entry name" value="TRAPPC10_1st"/>
    <property type="match status" value="1"/>
</dbReference>
<feature type="domain" description="Trafficking protein particle complex subunit 11" evidence="2">
    <location>
        <begin position="498"/>
        <end position="578"/>
    </location>
</feature>
<feature type="domain" description="TRAPPC10/Trs130 N-terminal" evidence="3">
    <location>
        <begin position="20"/>
        <end position="336"/>
    </location>
</feature>
<dbReference type="EMBL" id="QLLG01000157">
    <property type="protein sequence ID" value="RMX67807.1"/>
    <property type="molecule type" value="Genomic_DNA"/>
</dbReference>
<accession>A0A3M6VN00</accession>
<sequence length="1276" mass="143570">MYASVEPHFTRQLLSPGLRVGYTDEGGVWQFLAPSLMQRLPLRGIEWRNLVGVTKCINQLPLYFMELSIANMTPKLPFNWIYLVKCEDFDTYKHMVRPAIATWVDAMTVAQIEWLLLYVPMGTHPKTAGNVPHPIYRKIFDKLKTDFGQKKNSSLLGPTSGGSSSVFYERVCKIDTLEGTSIVGQQQQHESQWTELVMRLKCCIMSAFELKCFQYEEKLRILDGKRNAVGWNFGDFFVAKERLALMYQDMYLQDDAIRHLDELDAIFVNLNETEKQVFQDNSKTCFEWHDPVFTQSPLALDLSEIQQSIASNCASTRLVSLYCFCRQIRTLYVMGNFPQLLKRASSFIEFFLAELKELAAEGKLKWYQPFLWAVGACMEVSYACELSWSGRDEEWTASSVSVQVAQAIPVEEMSRALGNVLYLARRVLKNFAKCRKSRNDSHMPFTNLSDVDADADDAEASITWYQELEQVFVAAEWRRSETCDSYERCLSEVSHLASMHFSQSGRHRFAVYLGGECAQYHLARGEFESALRLLRSLARQSEEDGWWTIFGFCVRSICRAELALGRSAQAVAAFFSMLRHAQKQQVSVSKEEMKELLITLVTYLESNGDADNSVNSVVDTEKSSSMSEINLGELLRPSMTVETTQASSSELEHGDIRVTLVIANDFPAGVDLDKVCARFSTIPESHESSFQKDVLHHDDLGWNEDRIAGASVEHDKNTILDADLTSKHDCSHRSKTKMVDSATTPDDTVENVGGEHKHGTELLLEKRNIHLDEKTGVNLVFLHSGVPVGQYTCTGIECVIAGSTFYLFPPSALFFANFEIAAKERAVHVGIDGAPLLIPRPLSEVETIAVSIRANDNMVVNGILELRVFRRIKNGNCDNNATQGNEEKELEEGGSGSEEGCGVHLIGIQRLDESDTTASLKDTKNNHVESHEECDNLLSVALPTLFRGELLRYAVTVTVPPIDSTGSSSERENEDNTIVTVRASVRYQRERVNANAPITTTEIRYTESTFRLLQPLTEEVQLRRVGTRIFASIALVCNPFISVVLRHYCLRCPGQVGNASVHDPVIAVEQDPNTKLRGTNLRPNDRVYLAFTLACSSAFEKESSDSYCSLELDLKYDADETWLKTMAIHVPLKEVEGKRYRIDVLPKGQDEAHTFMGELVEATVSKPVTFQIHVQEEVSHSNMATMADDTDTLSLCLNESSEDDWILVGKQLECFNLGPCLESHGNRRREFTTQKRLLATRSGILRFPGFHLEVNGQTIPVARVHCQQSCRQVIVS</sequence>
<dbReference type="InterPro" id="IPR056913">
    <property type="entry name" value="TRAPPC10/Trs130_N"/>
</dbReference>
<dbReference type="AlphaFoldDB" id="A0A3M6VN00"/>
<dbReference type="GO" id="GO:0006891">
    <property type="term" value="P:intra-Golgi vesicle-mediated transport"/>
    <property type="evidence" value="ECO:0007669"/>
    <property type="project" value="TreeGrafter"/>
</dbReference>
<comment type="caution">
    <text evidence="4">The sequence shown here is derived from an EMBL/GenBank/DDBJ whole genome shotgun (WGS) entry which is preliminary data.</text>
</comment>
<dbReference type="Pfam" id="PF11817">
    <property type="entry name" value="Foie-gras_1"/>
    <property type="match status" value="1"/>
</dbReference>
<evidence type="ECO:0000313" key="5">
    <source>
        <dbReference type="Proteomes" id="UP000282087"/>
    </source>
</evidence>
<evidence type="ECO:0000259" key="3">
    <source>
        <dbReference type="Pfam" id="PF23036"/>
    </source>
</evidence>
<dbReference type="VEuPathDB" id="FungiDB:DD237_000706"/>
<dbReference type="GO" id="GO:0005829">
    <property type="term" value="C:cytosol"/>
    <property type="evidence" value="ECO:0007669"/>
    <property type="project" value="GOC"/>
</dbReference>
<feature type="region of interest" description="Disordered" evidence="1">
    <location>
        <begin position="735"/>
        <end position="756"/>
    </location>
</feature>
<evidence type="ECO:0000313" key="4">
    <source>
        <dbReference type="EMBL" id="RMX67807.1"/>
    </source>
</evidence>
<keyword evidence="5" id="KW-1185">Reference proteome</keyword>
<dbReference type="PANTHER" id="PTHR13251">
    <property type="entry name" value="EPILEPSY HOLOPROSENCEPHALY CANDIDATE 1/TMEM1"/>
    <property type="match status" value="1"/>
</dbReference>
<feature type="region of interest" description="Disordered" evidence="1">
    <location>
        <begin position="878"/>
        <end position="898"/>
    </location>
</feature>
<protein>
    <submittedName>
        <fullName evidence="4">Uncharacterized protein</fullName>
    </submittedName>
</protein>
<proteinExistence type="predicted"/>
<organism evidence="4 5">
    <name type="scientific">Peronospora effusa</name>
    <dbReference type="NCBI Taxonomy" id="542832"/>
    <lineage>
        <taxon>Eukaryota</taxon>
        <taxon>Sar</taxon>
        <taxon>Stramenopiles</taxon>
        <taxon>Oomycota</taxon>
        <taxon>Peronosporomycetes</taxon>
        <taxon>Peronosporales</taxon>
        <taxon>Peronosporaceae</taxon>
        <taxon>Peronospora</taxon>
    </lineage>
</organism>
<name>A0A3M6VN00_9STRA</name>
<evidence type="ECO:0000256" key="1">
    <source>
        <dbReference type="SAM" id="MobiDB-lite"/>
    </source>
</evidence>
<dbReference type="STRING" id="542832.A0A3M6VN00"/>
<dbReference type="PANTHER" id="PTHR13251:SF3">
    <property type="entry name" value="TRAFFICKING PROTEIN PARTICLE COMPLEX SUBUNIT 10"/>
    <property type="match status" value="1"/>
</dbReference>
<dbReference type="InterPro" id="IPR021773">
    <property type="entry name" value="TPC11"/>
</dbReference>
<reference evidence="4 5" key="1">
    <citation type="submission" date="2018-06" db="EMBL/GenBank/DDBJ databases">
        <title>Comparative genomics of downy mildews reveals potential adaptations to biotrophy.</title>
        <authorList>
            <person name="Fletcher K."/>
            <person name="Klosterman S.J."/>
            <person name="Derevnina L."/>
            <person name="Martin F."/>
            <person name="Koike S."/>
            <person name="Reyes Chin-Wo S."/>
            <person name="Mou B."/>
            <person name="Michelmore R."/>
        </authorList>
    </citation>
    <scope>NUCLEOTIDE SEQUENCE [LARGE SCALE GENOMIC DNA]</scope>
    <source>
        <strain evidence="4 5">R14</strain>
    </source>
</reference>
<dbReference type="GO" id="GO:0034498">
    <property type="term" value="P:early endosome to Golgi transport"/>
    <property type="evidence" value="ECO:0007669"/>
    <property type="project" value="TreeGrafter"/>
</dbReference>
<dbReference type="InterPro" id="IPR045126">
    <property type="entry name" value="TRAPPC10/Trs130"/>
</dbReference>